<feature type="compositionally biased region" description="Low complexity" evidence="1">
    <location>
        <begin position="31"/>
        <end position="40"/>
    </location>
</feature>
<evidence type="ECO:0000313" key="3">
    <source>
        <dbReference type="Proteomes" id="UP000298663"/>
    </source>
</evidence>
<reference evidence="2 3" key="1">
    <citation type="journal article" date="2015" name="Genome Biol.">
        <title>Comparative genomics of Steinernema reveals deeply conserved gene regulatory networks.</title>
        <authorList>
            <person name="Dillman A.R."/>
            <person name="Macchietto M."/>
            <person name="Porter C.F."/>
            <person name="Rogers A."/>
            <person name="Williams B."/>
            <person name="Antoshechkin I."/>
            <person name="Lee M.M."/>
            <person name="Goodwin Z."/>
            <person name="Lu X."/>
            <person name="Lewis E.E."/>
            <person name="Goodrich-Blair H."/>
            <person name="Stock S.P."/>
            <person name="Adams B.J."/>
            <person name="Sternberg P.W."/>
            <person name="Mortazavi A."/>
        </authorList>
    </citation>
    <scope>NUCLEOTIDE SEQUENCE [LARGE SCALE GENOMIC DNA]</scope>
    <source>
        <strain evidence="2 3">ALL</strain>
    </source>
</reference>
<sequence length="168" mass="19403">MPYPRQDEEEGVDQLRRHRSLVFAIIRMTRRTSSSSTCRMKPAVSNQRANFRKSTKEKTKTREESNLPTWEQSSKPRRRTTSTCRPTTAPMRAPATKDPKRRKNRQKKKTRTSTRNSWPEETSASPAPATATARPTRARRESKPPRSDLTFLSFPVVCSSSYLCERKC</sequence>
<feature type="compositionally biased region" description="Low complexity" evidence="1">
    <location>
        <begin position="113"/>
        <end position="135"/>
    </location>
</feature>
<protein>
    <submittedName>
        <fullName evidence="2">Uncharacterized protein</fullName>
    </submittedName>
</protein>
<feature type="compositionally biased region" description="Basic residues" evidence="1">
    <location>
        <begin position="99"/>
        <end position="112"/>
    </location>
</feature>
<dbReference type="EMBL" id="AZBU02000010">
    <property type="protein sequence ID" value="TKR62519.1"/>
    <property type="molecule type" value="Genomic_DNA"/>
</dbReference>
<organism evidence="2 3">
    <name type="scientific">Steinernema carpocapsae</name>
    <name type="common">Entomopathogenic nematode</name>
    <dbReference type="NCBI Taxonomy" id="34508"/>
    <lineage>
        <taxon>Eukaryota</taxon>
        <taxon>Metazoa</taxon>
        <taxon>Ecdysozoa</taxon>
        <taxon>Nematoda</taxon>
        <taxon>Chromadorea</taxon>
        <taxon>Rhabditida</taxon>
        <taxon>Tylenchina</taxon>
        <taxon>Panagrolaimomorpha</taxon>
        <taxon>Strongyloidoidea</taxon>
        <taxon>Steinernematidae</taxon>
        <taxon>Steinernema</taxon>
    </lineage>
</organism>
<name>A0A4U5M1F9_STECR</name>
<reference evidence="2 3" key="2">
    <citation type="journal article" date="2019" name="G3 (Bethesda)">
        <title>Hybrid Assembly of the Genome of the Entomopathogenic Nematode Steinernema carpocapsae Identifies the X-Chromosome.</title>
        <authorList>
            <person name="Serra L."/>
            <person name="Macchietto M."/>
            <person name="Macias-Munoz A."/>
            <person name="McGill C.J."/>
            <person name="Rodriguez I.M."/>
            <person name="Rodriguez B."/>
            <person name="Murad R."/>
            <person name="Mortazavi A."/>
        </authorList>
    </citation>
    <scope>NUCLEOTIDE SEQUENCE [LARGE SCALE GENOMIC DNA]</scope>
    <source>
        <strain evidence="2 3">ALL</strain>
    </source>
</reference>
<accession>A0A4U5M1F9</accession>
<evidence type="ECO:0000256" key="1">
    <source>
        <dbReference type="SAM" id="MobiDB-lite"/>
    </source>
</evidence>
<evidence type="ECO:0000313" key="2">
    <source>
        <dbReference type="EMBL" id="TKR62519.1"/>
    </source>
</evidence>
<feature type="compositionally biased region" description="Low complexity" evidence="1">
    <location>
        <begin position="81"/>
        <end position="90"/>
    </location>
</feature>
<keyword evidence="3" id="KW-1185">Reference proteome</keyword>
<dbReference type="Proteomes" id="UP000298663">
    <property type="component" value="Unassembled WGS sequence"/>
</dbReference>
<comment type="caution">
    <text evidence="2">The sequence shown here is derived from an EMBL/GenBank/DDBJ whole genome shotgun (WGS) entry which is preliminary data.</text>
</comment>
<proteinExistence type="predicted"/>
<feature type="compositionally biased region" description="Basic and acidic residues" evidence="1">
    <location>
        <begin position="54"/>
        <end position="65"/>
    </location>
</feature>
<feature type="region of interest" description="Disordered" evidence="1">
    <location>
        <begin position="30"/>
        <end position="149"/>
    </location>
</feature>
<dbReference type="AlphaFoldDB" id="A0A4U5M1F9"/>
<gene>
    <name evidence="2" type="ORF">L596_026461</name>
</gene>